<dbReference type="PANTHER" id="PTHR37984:SF5">
    <property type="entry name" value="PROTEIN NYNRIN-LIKE"/>
    <property type="match status" value="1"/>
</dbReference>
<dbReference type="OrthoDB" id="437338at2759"/>
<evidence type="ECO:0000313" key="1">
    <source>
        <dbReference type="Proteomes" id="UP000515211"/>
    </source>
</evidence>
<protein>
    <submittedName>
        <fullName evidence="2">Uncharacterized mitochondrial protein AtMg00860-like</fullName>
    </submittedName>
</protein>
<name>A0A6P4BMX3_ARADU</name>
<proteinExistence type="predicted"/>
<reference evidence="1" key="1">
    <citation type="journal article" date="2016" name="Nat. Genet.">
        <title>The genome sequences of Arachis duranensis and Arachis ipaensis, the diploid ancestors of cultivated peanut.</title>
        <authorList>
            <person name="Bertioli D.J."/>
            <person name="Cannon S.B."/>
            <person name="Froenicke L."/>
            <person name="Huang G."/>
            <person name="Farmer A.D."/>
            <person name="Cannon E.K."/>
            <person name="Liu X."/>
            <person name="Gao D."/>
            <person name="Clevenger J."/>
            <person name="Dash S."/>
            <person name="Ren L."/>
            <person name="Moretzsohn M.C."/>
            <person name="Shirasawa K."/>
            <person name="Huang W."/>
            <person name="Vidigal B."/>
            <person name="Abernathy B."/>
            <person name="Chu Y."/>
            <person name="Niederhuth C.E."/>
            <person name="Umale P."/>
            <person name="Araujo A.C."/>
            <person name="Kozik A."/>
            <person name="Kim K.D."/>
            <person name="Burow M.D."/>
            <person name="Varshney R.K."/>
            <person name="Wang X."/>
            <person name="Zhang X."/>
            <person name="Barkley N."/>
            <person name="Guimaraes P.M."/>
            <person name="Isobe S."/>
            <person name="Guo B."/>
            <person name="Liao B."/>
            <person name="Stalker H.T."/>
            <person name="Schmitz R.J."/>
            <person name="Scheffler B.E."/>
            <person name="Leal-Bertioli S.C."/>
            <person name="Xun X."/>
            <person name="Jackson S.A."/>
            <person name="Michelmore R."/>
            <person name="Ozias-Akins P."/>
        </authorList>
    </citation>
    <scope>NUCLEOTIDE SEQUENCE [LARGE SCALE GENOMIC DNA]</scope>
    <source>
        <strain evidence="1">cv. V14167</strain>
    </source>
</reference>
<reference evidence="2" key="2">
    <citation type="submission" date="2025-08" db="UniProtKB">
        <authorList>
            <consortium name="RefSeq"/>
        </authorList>
    </citation>
    <scope>IDENTIFICATION</scope>
    <source>
        <tissue evidence="2">Whole plant</tissue>
    </source>
</reference>
<dbReference type="PANTHER" id="PTHR37984">
    <property type="entry name" value="PROTEIN CBG26694"/>
    <property type="match status" value="1"/>
</dbReference>
<accession>A0A6P4BMX3</accession>
<dbReference type="AlphaFoldDB" id="A0A6P4BMX3"/>
<dbReference type="SUPFAM" id="SSF56672">
    <property type="entry name" value="DNA/RNA polymerases"/>
    <property type="match status" value="1"/>
</dbReference>
<keyword evidence="1" id="KW-1185">Reference proteome</keyword>
<dbReference type="GeneID" id="107470001"/>
<dbReference type="InterPro" id="IPR050951">
    <property type="entry name" value="Retrovirus_Pol_polyprotein"/>
</dbReference>
<gene>
    <name evidence="2" type="primary">LOC107470001</name>
</gene>
<dbReference type="FunFam" id="3.30.70.270:FF:000020">
    <property type="entry name" value="Transposon Tf2-6 polyprotein-like Protein"/>
    <property type="match status" value="1"/>
</dbReference>
<dbReference type="Proteomes" id="UP000515211">
    <property type="component" value="Chromosome 10"/>
</dbReference>
<dbReference type="RefSeq" id="XP_015944873.1">
    <property type="nucleotide sequence ID" value="XM_016089387.1"/>
</dbReference>
<dbReference type="InterPro" id="IPR043502">
    <property type="entry name" value="DNA/RNA_pol_sf"/>
</dbReference>
<organism evidence="1 2">
    <name type="scientific">Arachis duranensis</name>
    <name type="common">Wild peanut</name>
    <dbReference type="NCBI Taxonomy" id="130453"/>
    <lineage>
        <taxon>Eukaryota</taxon>
        <taxon>Viridiplantae</taxon>
        <taxon>Streptophyta</taxon>
        <taxon>Embryophyta</taxon>
        <taxon>Tracheophyta</taxon>
        <taxon>Spermatophyta</taxon>
        <taxon>Magnoliopsida</taxon>
        <taxon>eudicotyledons</taxon>
        <taxon>Gunneridae</taxon>
        <taxon>Pentapetalae</taxon>
        <taxon>rosids</taxon>
        <taxon>fabids</taxon>
        <taxon>Fabales</taxon>
        <taxon>Fabaceae</taxon>
        <taxon>Papilionoideae</taxon>
        <taxon>50 kb inversion clade</taxon>
        <taxon>dalbergioids sensu lato</taxon>
        <taxon>Dalbergieae</taxon>
        <taxon>Pterocarpus clade</taxon>
        <taxon>Arachis</taxon>
    </lineage>
</organism>
<evidence type="ECO:0000313" key="2">
    <source>
        <dbReference type="RefSeq" id="XP_015944873.1"/>
    </source>
</evidence>
<dbReference type="KEGG" id="adu:107470001"/>
<dbReference type="Gene3D" id="3.30.70.270">
    <property type="match status" value="1"/>
</dbReference>
<sequence>MVKQVIVLGYIVSKDKISVDPAKIDAISSLPYPSSVREIRSFLGHAGFYHRFIMDFSKVALPLSCLLQKDVKFHFDEDCKKASDKLKEALTTAPNVRGQIGINLLRSCVTPRITP</sequence>
<dbReference type="InterPro" id="IPR043128">
    <property type="entry name" value="Rev_trsase/Diguanyl_cyclase"/>
</dbReference>